<keyword evidence="11" id="KW-0406">Ion transport</keyword>
<protein>
    <recommendedName>
        <fullName evidence="11">Calcium-transporting ATPase</fullName>
        <ecNumber evidence="11">7.2.2.10</ecNumber>
    </recommendedName>
</protein>
<dbReference type="SUPFAM" id="SSF81665">
    <property type="entry name" value="Calcium ATPase, transmembrane domain M"/>
    <property type="match status" value="1"/>
</dbReference>
<dbReference type="Pfam" id="PF00690">
    <property type="entry name" value="Cation_ATPase_N"/>
    <property type="match status" value="1"/>
</dbReference>
<feature type="transmembrane region" description="Helical" evidence="11">
    <location>
        <begin position="1959"/>
        <end position="1983"/>
    </location>
</feature>
<feature type="region of interest" description="Disordered" evidence="12">
    <location>
        <begin position="775"/>
        <end position="841"/>
    </location>
</feature>
<evidence type="ECO:0000313" key="15">
    <source>
        <dbReference type="Proteomes" id="UP001438707"/>
    </source>
</evidence>
<gene>
    <name evidence="14" type="ORF">WJX74_005814</name>
</gene>
<dbReference type="SFLD" id="SFLDS00003">
    <property type="entry name" value="Haloacid_Dehalogenase"/>
    <property type="match status" value="1"/>
</dbReference>
<keyword evidence="11" id="KW-0813">Transport</keyword>
<dbReference type="SUPFAM" id="SSF53474">
    <property type="entry name" value="alpha/beta-Hydrolases"/>
    <property type="match status" value="1"/>
</dbReference>
<comment type="subcellular location">
    <subcellularLocation>
        <location evidence="1 11">Membrane</location>
        <topology evidence="1 11">Multi-pass membrane protein</topology>
    </subcellularLocation>
</comment>
<feature type="region of interest" description="Disordered" evidence="12">
    <location>
        <begin position="2144"/>
        <end position="2176"/>
    </location>
</feature>
<feature type="transmembrane region" description="Helical" evidence="11">
    <location>
        <begin position="1887"/>
        <end position="1908"/>
    </location>
</feature>
<dbReference type="InterPro" id="IPR023299">
    <property type="entry name" value="ATPase_P-typ_cyto_dom_N"/>
</dbReference>
<dbReference type="SUPFAM" id="SSF81653">
    <property type="entry name" value="Calcium ATPase, transduction domain A"/>
    <property type="match status" value="1"/>
</dbReference>
<feature type="region of interest" description="Disordered" evidence="12">
    <location>
        <begin position="986"/>
        <end position="1087"/>
    </location>
</feature>
<keyword evidence="8 11" id="KW-1133">Transmembrane helix</keyword>
<evidence type="ECO:0000259" key="13">
    <source>
        <dbReference type="SMART" id="SM00831"/>
    </source>
</evidence>
<dbReference type="InterPro" id="IPR004014">
    <property type="entry name" value="ATPase_P-typ_cation-transptr_N"/>
</dbReference>
<dbReference type="Proteomes" id="UP001438707">
    <property type="component" value="Unassembled WGS sequence"/>
</dbReference>
<dbReference type="InterPro" id="IPR006068">
    <property type="entry name" value="ATPase_P-typ_cation-transptr_C"/>
</dbReference>
<comment type="similarity">
    <text evidence="11">Belongs to the cation transport ATPase (P-type) (TC 3.A.3) family. Type IIA subfamily.</text>
</comment>
<dbReference type="InterPro" id="IPR005782">
    <property type="entry name" value="P-type_ATPase_IIA"/>
</dbReference>
<reference evidence="14 15" key="1">
    <citation type="journal article" date="2024" name="Nat. Commun.">
        <title>Phylogenomics reveals the evolutionary origins of lichenization in chlorophyte algae.</title>
        <authorList>
            <person name="Puginier C."/>
            <person name="Libourel C."/>
            <person name="Otte J."/>
            <person name="Skaloud P."/>
            <person name="Haon M."/>
            <person name="Grisel S."/>
            <person name="Petersen M."/>
            <person name="Berrin J.G."/>
            <person name="Delaux P.M."/>
            <person name="Dal Grande F."/>
            <person name="Keller J."/>
        </authorList>
    </citation>
    <scope>NUCLEOTIDE SEQUENCE [LARGE SCALE GENOMIC DNA]</scope>
    <source>
        <strain evidence="14 15">SAG 2145</strain>
    </source>
</reference>
<proteinExistence type="inferred from homology"/>
<keyword evidence="7" id="KW-1278">Translocase</keyword>
<keyword evidence="5 11" id="KW-0067">ATP-binding</keyword>
<keyword evidence="6" id="KW-0460">Magnesium</keyword>
<dbReference type="InterPro" id="IPR002921">
    <property type="entry name" value="Fungal_lipase-type"/>
</dbReference>
<dbReference type="FunFam" id="3.40.50.1000:FF:000028">
    <property type="entry name" value="Calcium-transporting P-type ATPase, putative"/>
    <property type="match status" value="1"/>
</dbReference>
<evidence type="ECO:0000256" key="12">
    <source>
        <dbReference type="SAM" id="MobiDB-lite"/>
    </source>
</evidence>
<dbReference type="Gene3D" id="2.70.150.10">
    <property type="entry name" value="Calcium-transporting ATPase, cytoplasmic transduction domain A"/>
    <property type="match status" value="1"/>
</dbReference>
<feature type="region of interest" description="Disordered" evidence="12">
    <location>
        <begin position="1"/>
        <end position="41"/>
    </location>
</feature>
<feature type="transmembrane region" description="Helical" evidence="11">
    <location>
        <begin position="1426"/>
        <end position="1455"/>
    </location>
</feature>
<dbReference type="GO" id="GO:0005524">
    <property type="term" value="F:ATP binding"/>
    <property type="evidence" value="ECO:0007669"/>
    <property type="project" value="UniProtKB-KW"/>
</dbReference>
<dbReference type="InterPro" id="IPR018303">
    <property type="entry name" value="ATPase_P-typ_P_site"/>
</dbReference>
<keyword evidence="9 11" id="KW-0472">Membrane</keyword>
<keyword evidence="15" id="KW-1185">Reference proteome</keyword>
<dbReference type="SMART" id="SM00831">
    <property type="entry name" value="Cation_ATPase_N"/>
    <property type="match status" value="1"/>
</dbReference>
<dbReference type="CDD" id="cd02083">
    <property type="entry name" value="P-type_ATPase_SERCA"/>
    <property type="match status" value="1"/>
</dbReference>
<feature type="transmembrane region" description="Helical" evidence="11">
    <location>
        <begin position="2025"/>
        <end position="2042"/>
    </location>
</feature>
<dbReference type="SUPFAM" id="SSF56784">
    <property type="entry name" value="HAD-like"/>
    <property type="match status" value="1"/>
</dbReference>
<dbReference type="FunFam" id="1.20.1110.10:FF:000065">
    <property type="entry name" value="Sarcoplasmic/endoplasmic reticulum calcium ATPase 1"/>
    <property type="match status" value="2"/>
</dbReference>
<feature type="compositionally biased region" description="Low complexity" evidence="12">
    <location>
        <begin position="1066"/>
        <end position="1076"/>
    </location>
</feature>
<feature type="transmembrane region" description="Helical" evidence="11">
    <location>
        <begin position="1920"/>
        <end position="1938"/>
    </location>
</feature>
<feature type="domain" description="Cation-transporting P-type ATPase N-terminal" evidence="13">
    <location>
        <begin position="1141"/>
        <end position="1215"/>
    </location>
</feature>
<dbReference type="PRINTS" id="PR00120">
    <property type="entry name" value="HATPASE"/>
</dbReference>
<keyword evidence="11" id="KW-0109">Calcium transport</keyword>
<feature type="compositionally biased region" description="Basic residues" evidence="12">
    <location>
        <begin position="1000"/>
        <end position="1019"/>
    </location>
</feature>
<dbReference type="EC" id="7.2.2.10" evidence="11"/>
<dbReference type="Pfam" id="PF01764">
    <property type="entry name" value="Lipase_3"/>
    <property type="match status" value="1"/>
</dbReference>
<dbReference type="GO" id="GO:0016020">
    <property type="term" value="C:membrane"/>
    <property type="evidence" value="ECO:0007669"/>
    <property type="project" value="UniProtKB-SubCell"/>
</dbReference>
<keyword evidence="11" id="KW-0106">Calcium</keyword>
<evidence type="ECO:0000256" key="5">
    <source>
        <dbReference type="ARBA" id="ARBA00022840"/>
    </source>
</evidence>
<organism evidence="14 15">
    <name type="scientific">Apatococcus lobatus</name>
    <dbReference type="NCBI Taxonomy" id="904363"/>
    <lineage>
        <taxon>Eukaryota</taxon>
        <taxon>Viridiplantae</taxon>
        <taxon>Chlorophyta</taxon>
        <taxon>core chlorophytes</taxon>
        <taxon>Trebouxiophyceae</taxon>
        <taxon>Chlorellales</taxon>
        <taxon>Chlorellaceae</taxon>
        <taxon>Apatococcus</taxon>
    </lineage>
</organism>
<dbReference type="CDD" id="cd00519">
    <property type="entry name" value="Lipase_3"/>
    <property type="match status" value="1"/>
</dbReference>
<dbReference type="InterPro" id="IPR029058">
    <property type="entry name" value="AB_hydrolase_fold"/>
</dbReference>
<dbReference type="PROSITE" id="PS00154">
    <property type="entry name" value="ATPASE_E1_E2"/>
    <property type="match status" value="1"/>
</dbReference>
<evidence type="ECO:0000256" key="11">
    <source>
        <dbReference type="RuleBase" id="RU361146"/>
    </source>
</evidence>
<dbReference type="InterPro" id="IPR059000">
    <property type="entry name" value="ATPase_P-type_domA"/>
</dbReference>
<feature type="transmembrane region" description="Helical" evidence="11">
    <location>
        <begin position="106"/>
        <end position="128"/>
    </location>
</feature>
<dbReference type="SFLD" id="SFLDG00002">
    <property type="entry name" value="C1.7:_P-type_atpase_like"/>
    <property type="match status" value="1"/>
</dbReference>
<dbReference type="SUPFAM" id="SSF81660">
    <property type="entry name" value="Metal cation-transporting ATPase, ATP-binding domain N"/>
    <property type="match status" value="1"/>
</dbReference>
<dbReference type="InterPro" id="IPR036412">
    <property type="entry name" value="HAD-like_sf"/>
</dbReference>
<keyword evidence="4 11" id="KW-0547">Nucleotide-binding</keyword>
<dbReference type="Gene3D" id="3.40.1110.10">
    <property type="entry name" value="Calcium-transporting ATPase, cytoplasmic domain N"/>
    <property type="match status" value="1"/>
</dbReference>
<name>A0AAW1QAN4_9CHLO</name>
<evidence type="ECO:0000256" key="10">
    <source>
        <dbReference type="ARBA" id="ARBA00048694"/>
    </source>
</evidence>
<dbReference type="Pfam" id="PF08282">
    <property type="entry name" value="Hydrolase_3"/>
    <property type="match status" value="1"/>
</dbReference>
<evidence type="ECO:0000256" key="8">
    <source>
        <dbReference type="ARBA" id="ARBA00022989"/>
    </source>
</evidence>
<keyword evidence="3 11" id="KW-0812">Transmembrane</keyword>
<dbReference type="EMBL" id="JALJOS010000071">
    <property type="protein sequence ID" value="KAK9817414.1"/>
    <property type="molecule type" value="Genomic_DNA"/>
</dbReference>
<feature type="transmembrane region" description="Helical" evidence="11">
    <location>
        <begin position="250"/>
        <end position="268"/>
    </location>
</feature>
<feature type="transmembrane region" description="Helical" evidence="11">
    <location>
        <begin position="299"/>
        <end position="321"/>
    </location>
</feature>
<comment type="function">
    <text evidence="11">Catalyzes the hydrolysis of ATP coupled with the transport of calcium.</text>
</comment>
<feature type="transmembrane region" description="Helical" evidence="11">
    <location>
        <begin position="354"/>
        <end position="376"/>
    </location>
</feature>
<dbReference type="Pfam" id="PF13246">
    <property type="entry name" value="Cation_ATPase"/>
    <property type="match status" value="1"/>
</dbReference>
<feature type="compositionally biased region" description="Polar residues" evidence="12">
    <location>
        <begin position="946"/>
        <end position="959"/>
    </location>
</feature>
<feature type="transmembrane region" description="Helical" evidence="11">
    <location>
        <begin position="1224"/>
        <end position="1244"/>
    </location>
</feature>
<evidence type="ECO:0000256" key="9">
    <source>
        <dbReference type="ARBA" id="ARBA00023136"/>
    </source>
</evidence>
<comment type="caution">
    <text evidence="11">Lacks conserved residue(s) required for the propagation of feature annotation.</text>
</comment>
<dbReference type="InterPro" id="IPR008250">
    <property type="entry name" value="ATPase_P-typ_transduc_dom_A_sf"/>
</dbReference>
<evidence type="ECO:0000256" key="2">
    <source>
        <dbReference type="ARBA" id="ARBA00022553"/>
    </source>
</evidence>
<feature type="compositionally biased region" description="Basic and acidic residues" evidence="12">
    <location>
        <begin position="787"/>
        <end position="797"/>
    </location>
</feature>
<dbReference type="SFLD" id="SFLDF00027">
    <property type="entry name" value="p-type_atpase"/>
    <property type="match status" value="1"/>
</dbReference>
<evidence type="ECO:0000256" key="4">
    <source>
        <dbReference type="ARBA" id="ARBA00022741"/>
    </source>
</evidence>
<dbReference type="PRINTS" id="PR00119">
    <property type="entry name" value="CATATPASE"/>
</dbReference>
<dbReference type="Pfam" id="PF00689">
    <property type="entry name" value="Cation_ATPase_C"/>
    <property type="match status" value="1"/>
</dbReference>
<accession>A0AAW1QAN4</accession>
<dbReference type="GO" id="GO:0005388">
    <property type="term" value="F:P-type calcium transporter activity"/>
    <property type="evidence" value="ECO:0007669"/>
    <property type="project" value="UniProtKB-EC"/>
</dbReference>
<dbReference type="FunFam" id="3.40.1110.10:FF:000003">
    <property type="entry name" value="Calcium-transporting ATPase"/>
    <property type="match status" value="1"/>
</dbReference>
<evidence type="ECO:0000256" key="6">
    <source>
        <dbReference type="ARBA" id="ARBA00022842"/>
    </source>
</evidence>
<dbReference type="Pfam" id="PF00122">
    <property type="entry name" value="E1-E2_ATPase"/>
    <property type="match status" value="1"/>
</dbReference>
<dbReference type="FunFam" id="2.70.150.10:FF:000055">
    <property type="entry name" value="Calcium-transporting ATPase"/>
    <property type="match status" value="1"/>
</dbReference>
<sequence>MPEGRNLLEMAPQKTTSGQGQLERKSGQQQQQQQQQDTLGGFSKSGHYDLLRDVILRAEVISDKHTKAIVVYTQAAAAASLLLLMINTGIKFGKVEEYAFQSQYPFIFNIIIGSVCLLVELLCVSEFGRRLCKALQERKTWARRRKWGVTLHMTELIVQTINSAAFVMGNAWIVHHRCGWFDNPVYWSNLIQFSCWNTILCLQWLEAHGPNPAPTTWFWRHFGSCIIPPPSKNSMQLVMDANVIVHVPKLIVWVAFEALVVAFSVTSFRQNFASHIVDSRGSRDCRQYNYACTENAKDLGLTCAVLALWLLYVFLWAQALFNARRGLQALPYNIFRMANLAVQLQLQTRSLANALFLLSIVLLWFSNPSLCSAFAFTIPGFVNLQLMQSALSTGIAWYFMPTSPHLKDVVLRMWLQDFAWTVDDLPDKHESRKAKLQNQPALVQEPMFCFELAIRLFYWSCLVYEIGEGRPVEKYDIKMALSLFNVQNWKTIREPAHDSKVLVGWGDDAIVLAFRGTSSLANVKSDLQFWQAKYPKGNHSWIPGQSSRVHAGFLDFWHRNGFGDRIVEKICSIVCEKRATSPRAITNVYITGHSLGGSIAMLAAFDLARALGAMCEHLDEAAKITCYTFGSPRTGNHAFARMFNTLVKDTWHVINDQDVVAQGGKMWILYKRPGQRVLINPAGDLIVRPSYTEVTMQQRPFGTRIGHHFLQSYKTSLLAILAGQLGSKQLQGGVQGVKRLLEACHITEMLHGGAEVDALDRLVNKGRAVKELVTRPAASQAQGGCKDNLHESEDTQRCHQPALDVSDRHEVTIEVQPSAPNVREPSASHGGGKLEADPSMTPLPEAARLEDSARHLHESATHTRHPLPPDSSQDWIIPMESAVDQGEPSGTSPADALEARPGPADPVQQPTHRSDTAQAHDPVILLSDKTAGGSSQPKQSERHSKLSQLTTDSSASQENMLYDQNNKSFMLQLLRMEQTGELASLYQQEEAAEREAATHGRPHHKWHLPHLHTRHHRPPSAHAVDVHSSGPPQASSEDESRWPDRHHRLSPVQSVHLQHPPPAATSNPHSPSGSSTSHHHPHSYHLPHGISTLLHQQHDAAAAPEPDHSSLDLITASALGTVLRTSHCAQSPEVMADITLTAHTLTPAEAVAKLGSNLTTGLTDAQVLQARGLYGSNALAPEAGTPFWKLVLKQFDDLLVKILIGAAAVDLIISFANGEFGPSAFVEPGVILLILIANATVGVVTETNAEKAIEELKAYEADVATVLRESRLTIVSASDLVPGDIVEVAVGGKVPADLRIADIVSTQLRADQSILTGESGSVQKQVDQIPDPKALVQDKSCMLFSGTVITAGRARAVVVGTGPATALGRIRDSMAESVEEMTPLKQKLDDFGRFLSKAIAVICILVWVINIRHFNDPVYGSWFSGALYYFKIAVALAVAAIPEGLPAVVTTCLALGTRKMAKQNAIVRSLPSVETLGCTTVICSDKTGTLTTNQMAASRVAVLKSELLGIQEYQVTGNTYAPEGTVSELDGKLVPHPADSPGLLNVAMTCALCNDSSLYYSAEKGAYQRVGEATEVALRVLAEKIGLPGYAQMPQAVDSLSKQDRASFCNNYWQDVYSKVTTLEFDRNRKMMSALCTNKGRAVLFAKGAPESVLARCTQVLTGDGALLPLSASSRSAVQETFTSYGAKMALRCLGLAIRTRPADTQQASIEDEQEMVWVGLVGLQDPPRAQVLPALEVCQQAAIRVVMVTGDNQATAESIAKQIGLLDLQHNGSDSGKSLTGAQFNAMSSEQQADAAHDLCVFARVEPSHKTQLVELLKSQGHVVAMTGDGVNDAPALKRADIGIAMGSGTAVAKSAADMVLADDNFASIVAAVAEGRAIYNNTKQFIRYMVSSNIGEVIAIFTAALLGLPEVLTPVQLLWVNLVTDGLPATALGFNPQDHQSMQSRPRNIREGIVTRWLLVRYLIIGTYVGLATVGGSVWWFTSYQGGPKLTWSQLTSFQNCSTAGRGTGPPCELAYDKSPTTMAMTVLVVVEMFNALNALSQDASLLQLKPWANLWLLAAILVSMFLHILILYIPAFATMFGVQALGWVEWKAVIWLSAPVVLLDEVLKWVSRNVLESRRQPSARSAARQAGRLLQQNLGKLAAGSGSAGPRRKFEKIDGKASDDDIELGKQRP</sequence>
<evidence type="ECO:0000256" key="3">
    <source>
        <dbReference type="ARBA" id="ARBA00022692"/>
    </source>
</evidence>
<dbReference type="Gene3D" id="3.40.50.1820">
    <property type="entry name" value="alpha/beta hydrolase"/>
    <property type="match status" value="1"/>
</dbReference>
<dbReference type="Gene3D" id="1.20.1110.10">
    <property type="entry name" value="Calcium-transporting ATPase, transmembrane domain"/>
    <property type="match status" value="1"/>
</dbReference>
<dbReference type="Gene3D" id="3.40.50.1000">
    <property type="entry name" value="HAD superfamily/HAD-like"/>
    <property type="match status" value="1"/>
</dbReference>
<dbReference type="InterPro" id="IPR001757">
    <property type="entry name" value="P_typ_ATPase"/>
</dbReference>
<dbReference type="PANTHER" id="PTHR42861">
    <property type="entry name" value="CALCIUM-TRANSPORTING ATPASE"/>
    <property type="match status" value="1"/>
</dbReference>
<keyword evidence="2" id="KW-0597">Phosphoprotein</keyword>
<dbReference type="InterPro" id="IPR044492">
    <property type="entry name" value="P_typ_ATPase_HD_dom"/>
</dbReference>
<feature type="transmembrane region" description="Helical" evidence="11">
    <location>
        <begin position="2054"/>
        <end position="2076"/>
    </location>
</feature>
<feature type="region of interest" description="Disordered" evidence="12">
    <location>
        <begin position="854"/>
        <end position="959"/>
    </location>
</feature>
<feature type="transmembrane region" description="Helical" evidence="11">
    <location>
        <begin position="69"/>
        <end position="86"/>
    </location>
</feature>
<evidence type="ECO:0000313" key="14">
    <source>
        <dbReference type="EMBL" id="KAK9817414.1"/>
    </source>
</evidence>
<dbReference type="InterPro" id="IPR023214">
    <property type="entry name" value="HAD_sf"/>
</dbReference>
<feature type="transmembrane region" description="Helical" evidence="11">
    <location>
        <begin position="1394"/>
        <end position="1414"/>
    </location>
</feature>
<evidence type="ECO:0000256" key="1">
    <source>
        <dbReference type="ARBA" id="ARBA00004141"/>
    </source>
</evidence>
<evidence type="ECO:0000256" key="7">
    <source>
        <dbReference type="ARBA" id="ARBA00022967"/>
    </source>
</evidence>
<dbReference type="NCBIfam" id="TIGR01116">
    <property type="entry name" value="ATPase-IIA1_Ca"/>
    <property type="match status" value="1"/>
</dbReference>
<dbReference type="NCBIfam" id="TIGR01494">
    <property type="entry name" value="ATPase_P-type"/>
    <property type="match status" value="2"/>
</dbReference>
<dbReference type="GO" id="GO:0006629">
    <property type="term" value="P:lipid metabolic process"/>
    <property type="evidence" value="ECO:0007669"/>
    <property type="project" value="InterPro"/>
</dbReference>
<feature type="compositionally biased region" description="Basic and acidic residues" evidence="12">
    <location>
        <begin position="2158"/>
        <end position="2176"/>
    </location>
</feature>
<comment type="caution">
    <text evidence="14">The sequence shown here is derived from an EMBL/GenBank/DDBJ whole genome shotgun (WGS) entry which is preliminary data.</text>
</comment>
<dbReference type="InterPro" id="IPR023298">
    <property type="entry name" value="ATPase_P-typ_TM_dom_sf"/>
</dbReference>
<dbReference type="GO" id="GO:0016887">
    <property type="term" value="F:ATP hydrolysis activity"/>
    <property type="evidence" value="ECO:0007669"/>
    <property type="project" value="InterPro"/>
</dbReference>
<comment type="catalytic activity">
    <reaction evidence="10 11">
        <text>Ca(2+)(in) + ATP + H2O = Ca(2+)(out) + ADP + phosphate + H(+)</text>
        <dbReference type="Rhea" id="RHEA:18105"/>
        <dbReference type="ChEBI" id="CHEBI:15377"/>
        <dbReference type="ChEBI" id="CHEBI:15378"/>
        <dbReference type="ChEBI" id="CHEBI:29108"/>
        <dbReference type="ChEBI" id="CHEBI:30616"/>
        <dbReference type="ChEBI" id="CHEBI:43474"/>
        <dbReference type="ChEBI" id="CHEBI:456216"/>
        <dbReference type="EC" id="7.2.2.10"/>
    </reaction>
</comment>